<dbReference type="InterPro" id="IPR005512">
    <property type="entry name" value="PRONE_dom"/>
</dbReference>
<dbReference type="GO" id="GO:0005634">
    <property type="term" value="C:nucleus"/>
    <property type="evidence" value="ECO:0007669"/>
    <property type="project" value="UniProtKB-SubCell"/>
</dbReference>
<evidence type="ECO:0000259" key="5">
    <source>
        <dbReference type="PROSITE" id="PS51334"/>
    </source>
</evidence>
<organism evidence="6 7">
    <name type="scientific">Zea mays</name>
    <name type="common">Maize</name>
    <dbReference type="NCBI Taxonomy" id="4577"/>
    <lineage>
        <taxon>Eukaryota</taxon>
        <taxon>Viridiplantae</taxon>
        <taxon>Streptophyta</taxon>
        <taxon>Embryophyta</taxon>
        <taxon>Tracheophyta</taxon>
        <taxon>Spermatophyta</taxon>
        <taxon>Magnoliopsida</taxon>
        <taxon>Liliopsida</taxon>
        <taxon>Poales</taxon>
        <taxon>Poaceae</taxon>
        <taxon>PACMAD clade</taxon>
        <taxon>Panicoideae</taxon>
        <taxon>Andropogonodae</taxon>
        <taxon>Andropogoneae</taxon>
        <taxon>Tripsacinae</taxon>
        <taxon>Zea</taxon>
    </lineage>
</organism>
<dbReference type="AlphaFoldDB" id="A0A3L6D800"/>
<dbReference type="Gene3D" id="1.10.10.60">
    <property type="entry name" value="Homeodomain-like"/>
    <property type="match status" value="1"/>
</dbReference>
<dbReference type="ExpressionAtlas" id="A0A3L6D800">
    <property type="expression patterns" value="baseline and differential"/>
</dbReference>
<keyword evidence="2 3" id="KW-0344">Guanine-nucleotide releasing factor</keyword>
<dbReference type="Proteomes" id="UP000251960">
    <property type="component" value="Unassembled WGS sequence"/>
</dbReference>
<dbReference type="Pfam" id="PF03759">
    <property type="entry name" value="PRONE"/>
    <property type="match status" value="1"/>
</dbReference>
<gene>
    <name evidence="6" type="primary">HD16_10</name>
    <name evidence="6" type="ORF">Zm00014a_033656</name>
</gene>
<keyword evidence="6" id="KW-0808">Transferase</keyword>
<comment type="caution">
    <text evidence="6">The sequence shown here is derived from an EMBL/GenBank/DDBJ whole genome shotgun (WGS) entry which is preliminary data.</text>
</comment>
<name>A0A3L6D800_MAIZE</name>
<dbReference type="PANTHER" id="PTHR33101">
    <property type="entry name" value="ROP GUANINE NUCLEOTIDE EXCHANGE FACTOR 1"/>
    <property type="match status" value="1"/>
</dbReference>
<evidence type="ECO:0000313" key="6">
    <source>
        <dbReference type="EMBL" id="PWZ04498.1"/>
    </source>
</evidence>
<dbReference type="Gene3D" id="1.20.58.2010">
    <property type="entry name" value="PRONE domain, subdomain 1"/>
    <property type="match status" value="1"/>
</dbReference>
<dbReference type="PANTHER" id="PTHR33101:SF14">
    <property type="entry name" value="ROP GUANINE NUCLEOTIDE EXCHANGE FACTOR 7"/>
    <property type="match status" value="1"/>
</dbReference>
<sequence length="836" mass="94349">MAEYMLVVQSNLNQCNNEDIPLSGTKIEMESYEQESSDSSDEEWSTLSTPRKTKLQGNEKVSLTESVRSAKRCSRRAPAREHNNEHTQSEQLHGSASEQQAREQLHGSVSKQQTEVLRSNVSNGDASKCHFGPIVTQKLKEHFEKDPYPCHATKEGLAQELGLTFNQEILESLRDPEFWYVEQGIAAPDCDGSASFRVAFHRRDEKWWLSVPRVPPGGLHNKTRKQLQHKRDCANQILKAAMAINSNTLAEMEVPEPYLDSLPKNGRSTLGDIIYRYITSDQFSPECLLDCLDLSTEYQALEVANRVEASVYVWRRRVAAKPVNGLGRSNSARSSWGMSYSRVLDSLASNIVTRIDDLLNIDELNEHAEHFAAIGDADYKIAVSQTAAVPSFPVPASSTPFMTAYTTPSFSPAQLASPLKKEKTSLTPGRRSQHSRGAGTKKGLMDRVGTEIKGMMISNGMMINVSTTTELSQKLELVPNNGLWRQTWPLFIATPLDKRLSNIPIRCLGYVFKQSCSLGLKFHWLQEKITDHKFHWLQDNKNKGAASLHRILCCYCPAPFKQFLEIVTNMKFDEEPNYAKLISLFDGLIEAPASRQIRIDGALKVGQKCGRLVADLEEVEQPKKKVRLGSPVAQWISVYNARWPMKQRYHYNVADSRLSQHIEKGNDDGLYKPLGTHHGRRNWFLFSGTPYTQQSYKVSESFPYKWINKKWKEGFHVTSMATAGNRWGVVMSRNSGFSTQVVELDFLYPSKGIHRRWESGYRITSTAATNNQAAFILSMPKRKSMDETQETLRTSAFPSSHVKILIKARDVARSSARNSLSERNNLKAMGHYGLKG</sequence>
<protein>
    <submittedName>
        <fullName evidence="6">Casein kinase 1-like protein HD16</fullName>
    </submittedName>
</protein>
<dbReference type="InterPro" id="IPR009057">
    <property type="entry name" value="Homeodomain-like_sf"/>
</dbReference>
<feature type="compositionally biased region" description="Acidic residues" evidence="4">
    <location>
        <begin position="30"/>
        <end position="44"/>
    </location>
</feature>
<dbReference type="EMBL" id="NCVQ01000194">
    <property type="protein sequence ID" value="PWZ04498.1"/>
    <property type="molecule type" value="Genomic_DNA"/>
</dbReference>
<dbReference type="Gene3D" id="1.10.510.10">
    <property type="entry name" value="Transferase(Phosphotransferase) domain 1"/>
    <property type="match status" value="1"/>
</dbReference>
<feature type="compositionally biased region" description="Polar residues" evidence="4">
    <location>
        <begin position="46"/>
        <end position="67"/>
    </location>
</feature>
<comment type="subcellular location">
    <subcellularLocation>
        <location evidence="1">Nucleus</location>
    </subcellularLocation>
</comment>
<dbReference type="CDD" id="cd00086">
    <property type="entry name" value="homeodomain"/>
    <property type="match status" value="1"/>
</dbReference>
<reference evidence="6 7" key="1">
    <citation type="journal article" date="2018" name="Nat. Genet.">
        <title>Extensive intraspecific gene order and gene structural variations between Mo17 and other maize genomes.</title>
        <authorList>
            <person name="Sun S."/>
            <person name="Zhou Y."/>
            <person name="Chen J."/>
            <person name="Shi J."/>
            <person name="Zhao H."/>
            <person name="Zhao H."/>
            <person name="Song W."/>
            <person name="Zhang M."/>
            <person name="Cui Y."/>
            <person name="Dong X."/>
            <person name="Liu H."/>
            <person name="Ma X."/>
            <person name="Jiao Y."/>
            <person name="Wang B."/>
            <person name="Wei X."/>
            <person name="Stein J.C."/>
            <person name="Glaubitz J.C."/>
            <person name="Lu F."/>
            <person name="Yu G."/>
            <person name="Liang C."/>
            <person name="Fengler K."/>
            <person name="Li B."/>
            <person name="Rafalski A."/>
            <person name="Schnable P.S."/>
            <person name="Ware D.H."/>
            <person name="Buckler E.S."/>
            <person name="Lai J."/>
        </authorList>
    </citation>
    <scope>NUCLEOTIDE SEQUENCE [LARGE SCALE GENOMIC DNA]</scope>
    <source>
        <strain evidence="7">cv. Missouri 17</strain>
        <tissue evidence="6">Seedling</tissue>
    </source>
</reference>
<accession>A0A3L6D800</accession>
<dbReference type="SUPFAM" id="SSF46689">
    <property type="entry name" value="Homeodomain-like"/>
    <property type="match status" value="1"/>
</dbReference>
<dbReference type="GO" id="GO:0016301">
    <property type="term" value="F:kinase activity"/>
    <property type="evidence" value="ECO:0007669"/>
    <property type="project" value="UniProtKB-KW"/>
</dbReference>
<feature type="domain" description="PRONE" evidence="5">
    <location>
        <begin position="163"/>
        <end position="372"/>
    </location>
</feature>
<evidence type="ECO:0000256" key="4">
    <source>
        <dbReference type="SAM" id="MobiDB-lite"/>
    </source>
</evidence>
<dbReference type="InterPro" id="IPR055900">
    <property type="entry name" value="DUF7477"/>
</dbReference>
<keyword evidence="6" id="KW-0418">Kinase</keyword>
<dbReference type="GO" id="GO:0005085">
    <property type="term" value="F:guanyl-nucleotide exchange factor activity"/>
    <property type="evidence" value="ECO:0007669"/>
    <property type="project" value="UniProtKB-UniRule"/>
</dbReference>
<feature type="compositionally biased region" description="Basic and acidic residues" evidence="4">
    <location>
        <begin position="78"/>
        <end position="88"/>
    </location>
</feature>
<feature type="compositionally biased region" description="Polar residues" evidence="4">
    <location>
        <begin position="107"/>
        <end position="123"/>
    </location>
</feature>
<evidence type="ECO:0000256" key="3">
    <source>
        <dbReference type="PROSITE-ProRule" id="PRU00663"/>
    </source>
</evidence>
<dbReference type="InterPro" id="IPR038937">
    <property type="entry name" value="RopGEF"/>
</dbReference>
<evidence type="ECO:0000256" key="1">
    <source>
        <dbReference type="ARBA" id="ARBA00004123"/>
    </source>
</evidence>
<feature type="compositionally biased region" description="Polar residues" evidence="4">
    <location>
        <begin position="89"/>
        <end position="99"/>
    </location>
</feature>
<feature type="region of interest" description="Disordered" evidence="4">
    <location>
        <begin position="30"/>
        <end position="123"/>
    </location>
</feature>
<evidence type="ECO:0000313" key="7">
    <source>
        <dbReference type="Proteomes" id="UP000251960"/>
    </source>
</evidence>
<evidence type="ECO:0000256" key="2">
    <source>
        <dbReference type="ARBA" id="ARBA00022658"/>
    </source>
</evidence>
<proteinExistence type="predicted"/>
<dbReference type="GO" id="GO:0003677">
    <property type="term" value="F:DNA binding"/>
    <property type="evidence" value="ECO:0007669"/>
    <property type="project" value="InterPro"/>
</dbReference>
<dbReference type="Pfam" id="PF24289">
    <property type="entry name" value="DUF7477"/>
    <property type="match status" value="2"/>
</dbReference>
<feature type="region of interest" description="Disordered" evidence="4">
    <location>
        <begin position="415"/>
        <end position="442"/>
    </location>
</feature>
<dbReference type="PROSITE" id="PS51334">
    <property type="entry name" value="PRONE"/>
    <property type="match status" value="1"/>
</dbReference>
<dbReference type="InterPro" id="IPR001356">
    <property type="entry name" value="HD"/>
</dbReference>